<reference evidence="4 6" key="2">
    <citation type="submission" date="2018-08" db="EMBL/GenBank/DDBJ databases">
        <title>A genome reference for cultivated species of the human gut microbiota.</title>
        <authorList>
            <person name="Zou Y."/>
            <person name="Xue W."/>
            <person name="Luo G."/>
        </authorList>
    </citation>
    <scope>NUCLEOTIDE SEQUENCE [LARGE SCALE GENOMIC DNA]</scope>
    <source>
        <strain evidence="4 6">TF10-3AC</strain>
    </source>
</reference>
<dbReference type="NCBIfam" id="TIGR01200">
    <property type="entry name" value="GLPGLI"/>
    <property type="match status" value="1"/>
</dbReference>
<feature type="chain" id="PRO_5041798283" evidence="1">
    <location>
        <begin position="24"/>
        <end position="290"/>
    </location>
</feature>
<comment type="caution">
    <text evidence="4">The sequence shown here is derived from an EMBL/GenBank/DDBJ whole genome shotgun (WGS) entry which is preliminary data.</text>
</comment>
<keyword evidence="6" id="KW-1185">Reference proteome</keyword>
<keyword evidence="1" id="KW-0732">Signal</keyword>
<evidence type="ECO:0000256" key="1">
    <source>
        <dbReference type="SAM" id="SignalP"/>
    </source>
</evidence>
<dbReference type="AlphaFoldDB" id="A0A1Q6G7I6"/>
<dbReference type="EMBL" id="QSQT01000001">
    <property type="protein sequence ID" value="RGK58566.1"/>
    <property type="molecule type" value="Genomic_DNA"/>
</dbReference>
<reference evidence="2" key="3">
    <citation type="journal article" date="2021" name="PeerJ">
        <title>Extensive microbial diversity within the chicken gut microbiome revealed by metagenomics and culture.</title>
        <authorList>
            <person name="Gilroy R."/>
            <person name="Ravi A."/>
            <person name="Getino M."/>
            <person name="Pursley I."/>
            <person name="Horton D.L."/>
            <person name="Alikhan N.F."/>
            <person name="Baker D."/>
            <person name="Gharbi K."/>
            <person name="Hall N."/>
            <person name="Watson M."/>
            <person name="Adriaenssens E.M."/>
            <person name="Foster-Nyarko E."/>
            <person name="Jarju S."/>
            <person name="Secka A."/>
            <person name="Antonio M."/>
            <person name="Oren A."/>
            <person name="Chaudhuri R.R."/>
            <person name="La Ragione R."/>
            <person name="Hildebrand F."/>
            <person name="Pallen M.J."/>
        </authorList>
    </citation>
    <scope>NUCLEOTIDE SEQUENCE</scope>
    <source>
        <strain evidence="2">9794</strain>
    </source>
</reference>
<organism evidence="4 6">
    <name type="scientific">Phocaeicola plebeius</name>
    <dbReference type="NCBI Taxonomy" id="310297"/>
    <lineage>
        <taxon>Bacteria</taxon>
        <taxon>Pseudomonadati</taxon>
        <taxon>Bacteroidota</taxon>
        <taxon>Bacteroidia</taxon>
        <taxon>Bacteroidales</taxon>
        <taxon>Bacteroidaceae</taxon>
        <taxon>Phocaeicola</taxon>
    </lineage>
</organism>
<dbReference type="Proteomes" id="UP000186685">
    <property type="component" value="Unassembled WGS sequence"/>
</dbReference>
<dbReference type="RefSeq" id="WP_117670162.1">
    <property type="nucleotide sequence ID" value="NZ_CABOGR010000001.1"/>
</dbReference>
<accession>A0A1Q6G7I6</accession>
<dbReference type="EMBL" id="DYWE01000032">
    <property type="protein sequence ID" value="HJF80574.1"/>
    <property type="molecule type" value="Genomic_DNA"/>
</dbReference>
<protein>
    <submittedName>
        <fullName evidence="3 4">Glpgli family protein</fullName>
    </submittedName>
</protein>
<dbReference type="Proteomes" id="UP000260862">
    <property type="component" value="Unassembled WGS sequence"/>
</dbReference>
<evidence type="ECO:0000313" key="4">
    <source>
        <dbReference type="EMBL" id="RGK58566.1"/>
    </source>
</evidence>
<dbReference type="Proteomes" id="UP000722357">
    <property type="component" value="Unassembled WGS sequence"/>
</dbReference>
<name>A0A1Q6G7I6_9BACT</name>
<proteinExistence type="predicted"/>
<reference evidence="3 5" key="1">
    <citation type="journal article" date="2016" name="Nat. Biotechnol.">
        <title>Measurement of bacterial replication rates in microbial communities.</title>
        <authorList>
            <person name="Brown C.T."/>
            <person name="Olm M.R."/>
            <person name="Thomas B.C."/>
            <person name="Banfield J.F."/>
        </authorList>
    </citation>
    <scope>NUCLEOTIDE SEQUENCE [LARGE SCALE GENOMIC DNA]</scope>
    <source>
        <strain evidence="3">45_130</strain>
    </source>
</reference>
<dbReference type="Pfam" id="PF09697">
    <property type="entry name" value="Porph_ging"/>
    <property type="match status" value="1"/>
</dbReference>
<sequence length="290" mass="33032">MKKTLFLTFSLLGCLYTAISSHAQIFVVDTGSIFNQDSIDTQRIKVQYEMIYLQDTVSEDAKLSQETLMLEIGKQYSKCYSYNFYVRDSLLMADAKAGASKETMLQHATAIGNPRISYQIFKHYPAGKVTTLDRLATTNFLCEEKEEMPEWTLLPDTTTLLSYSCQKAICHFKGRNYTVWYTLEIPVSEGPWKLFGLPGLIIKAEDDKKHYTFNCTGIEQCKIPKPILINLKGREKVSRSNLNKMYERMAKDPMSFLASTAPNVKVSVTDEHGNPMKSFSIPYNPIEQSE</sequence>
<dbReference type="InterPro" id="IPR005901">
    <property type="entry name" value="GLPGLI"/>
</dbReference>
<evidence type="ECO:0000313" key="3">
    <source>
        <dbReference type="EMBL" id="OKZ07026.1"/>
    </source>
</evidence>
<dbReference type="EMBL" id="MNQR01000049">
    <property type="protein sequence ID" value="OKZ07026.1"/>
    <property type="molecule type" value="Genomic_DNA"/>
</dbReference>
<feature type="signal peptide" evidence="1">
    <location>
        <begin position="1"/>
        <end position="23"/>
    </location>
</feature>
<evidence type="ECO:0000313" key="2">
    <source>
        <dbReference type="EMBL" id="HJF80574.1"/>
    </source>
</evidence>
<evidence type="ECO:0000313" key="6">
    <source>
        <dbReference type="Proteomes" id="UP000260862"/>
    </source>
</evidence>
<evidence type="ECO:0000313" key="5">
    <source>
        <dbReference type="Proteomes" id="UP000186685"/>
    </source>
</evidence>
<reference evidence="2" key="4">
    <citation type="submission" date="2021-09" db="EMBL/GenBank/DDBJ databases">
        <authorList>
            <person name="Gilroy R."/>
        </authorList>
    </citation>
    <scope>NUCLEOTIDE SEQUENCE</scope>
    <source>
        <strain evidence="2">9794</strain>
    </source>
</reference>
<gene>
    <name evidence="3" type="ORF">BHV76_10545</name>
    <name evidence="4" type="ORF">DXD04_01335</name>
    <name evidence="2" type="ORF">K8V40_02825</name>
</gene>